<gene>
    <name evidence="1" type="ORF">FD02_GL002033</name>
</gene>
<dbReference type="PANTHER" id="PTHR39441:SF1">
    <property type="entry name" value="DUF2252 DOMAIN-CONTAINING PROTEIN"/>
    <property type="match status" value="1"/>
</dbReference>
<name>A0A0R1JKQ0_9LACO</name>
<evidence type="ECO:0000313" key="2">
    <source>
        <dbReference type="Proteomes" id="UP000051804"/>
    </source>
</evidence>
<evidence type="ECO:0000313" key="1">
    <source>
        <dbReference type="EMBL" id="KRK71788.1"/>
    </source>
</evidence>
<reference evidence="1 2" key="1">
    <citation type="journal article" date="2015" name="Genome Announc.">
        <title>Expanding the biotechnology potential of lactobacilli through comparative genomics of 213 strains and associated genera.</title>
        <authorList>
            <person name="Sun Z."/>
            <person name="Harris H.M."/>
            <person name="McCann A."/>
            <person name="Guo C."/>
            <person name="Argimon S."/>
            <person name="Zhang W."/>
            <person name="Yang X."/>
            <person name="Jeffery I.B."/>
            <person name="Cooney J.C."/>
            <person name="Kagawa T.F."/>
            <person name="Liu W."/>
            <person name="Song Y."/>
            <person name="Salvetti E."/>
            <person name="Wrobel A."/>
            <person name="Rasinkangas P."/>
            <person name="Parkhill J."/>
            <person name="Rea M.C."/>
            <person name="O'Sullivan O."/>
            <person name="Ritari J."/>
            <person name="Douillard F.P."/>
            <person name="Paul Ross R."/>
            <person name="Yang R."/>
            <person name="Briner A.E."/>
            <person name="Felis G.E."/>
            <person name="de Vos W.M."/>
            <person name="Barrangou R."/>
            <person name="Klaenhammer T.R."/>
            <person name="Caufield P.W."/>
            <person name="Cui Y."/>
            <person name="Zhang H."/>
            <person name="O'Toole P.W."/>
        </authorList>
    </citation>
    <scope>NUCLEOTIDE SEQUENCE [LARGE SCALE GENOMIC DNA]</scope>
    <source>
        <strain evidence="1 2">JCM 17158</strain>
    </source>
</reference>
<dbReference type="Pfam" id="PF10009">
    <property type="entry name" value="DUF2252"/>
    <property type="match status" value="1"/>
</dbReference>
<evidence type="ECO:0008006" key="3">
    <source>
        <dbReference type="Google" id="ProtNLM"/>
    </source>
</evidence>
<dbReference type="InterPro" id="IPR018721">
    <property type="entry name" value="DUF2252"/>
</dbReference>
<sequence length="451" mass="49730">MLAELAALRQTKDITAVAALRATGKAQRKTVPIAQLATPPSRPRDAVAFIAAIERRLIPELLPQRHAKMLASPAAFFRGTAELMAYDLSHGSQSGIRVLTDGDAHLQNFGFYASPERHLLFDLNDFDEAAPNSFEFDVKRLLTSTYLLGASAHYDEAEMDALVQDAAKTYRKTLKHAFKQPALTRFYASTNVDTLMQGLPGPDNAALIAQIKHKAEKRDHESVVKKYTVMTASGQLRFKDSAPTTVHIAADTEVALMQALVRYQQTTRPDTALLLSQYRVTDIVRHSVGIGSFGTTCYLVLLTGLGDSHLVLQVKEALPRRRELGPDRLTITQQLEASEGQRIIAATQILQKASDPFLGWFNLGDKSFYVRQFRDMKESIDVTELSQPQFSAYARLCSYLLALAHAQSPLGAVAAGYLNKSFDEAVQTWAKAYLHQVVADFAAVAEQYGTA</sequence>
<dbReference type="Proteomes" id="UP000051804">
    <property type="component" value="Unassembled WGS sequence"/>
</dbReference>
<dbReference type="PATRIC" id="fig|1291734.4.peg.2085"/>
<dbReference type="AlphaFoldDB" id="A0A0R1JKQ0"/>
<dbReference type="RefSeq" id="WP_235806692.1">
    <property type="nucleotide sequence ID" value="NZ_AZDJ01000026.1"/>
</dbReference>
<proteinExistence type="predicted"/>
<keyword evidence="2" id="KW-1185">Reference proteome</keyword>
<organism evidence="1 2">
    <name type="scientific">Lacticaseibacillus nasuensis JCM 17158</name>
    <dbReference type="NCBI Taxonomy" id="1291734"/>
    <lineage>
        <taxon>Bacteria</taxon>
        <taxon>Bacillati</taxon>
        <taxon>Bacillota</taxon>
        <taxon>Bacilli</taxon>
        <taxon>Lactobacillales</taxon>
        <taxon>Lactobacillaceae</taxon>
        <taxon>Lacticaseibacillus</taxon>
    </lineage>
</organism>
<comment type="caution">
    <text evidence="1">The sequence shown here is derived from an EMBL/GenBank/DDBJ whole genome shotgun (WGS) entry which is preliminary data.</text>
</comment>
<protein>
    <recommendedName>
        <fullName evidence="3">DUF2252 domain-containing protein</fullName>
    </recommendedName>
</protein>
<dbReference type="PANTHER" id="PTHR39441">
    <property type="entry name" value="DUF2252 DOMAIN-CONTAINING PROTEIN"/>
    <property type="match status" value="1"/>
</dbReference>
<accession>A0A0R1JKQ0</accession>
<dbReference type="EMBL" id="AZDJ01000026">
    <property type="protein sequence ID" value="KRK71788.1"/>
    <property type="molecule type" value="Genomic_DNA"/>
</dbReference>